<proteinExistence type="predicted"/>
<name>A0ACB0EEV8_RANTA</name>
<dbReference type="EMBL" id="OX596086">
    <property type="protein sequence ID" value="CAI9698791.1"/>
    <property type="molecule type" value="Genomic_DNA"/>
</dbReference>
<accession>A0ACB0EEV8</accession>
<protein>
    <submittedName>
        <fullName evidence="1">Uncharacterized protein</fullName>
    </submittedName>
</protein>
<evidence type="ECO:0000313" key="2">
    <source>
        <dbReference type="Proteomes" id="UP001162501"/>
    </source>
</evidence>
<organism evidence="1 2">
    <name type="scientific">Rangifer tarandus platyrhynchus</name>
    <name type="common">Svalbard reindeer</name>
    <dbReference type="NCBI Taxonomy" id="3082113"/>
    <lineage>
        <taxon>Eukaryota</taxon>
        <taxon>Metazoa</taxon>
        <taxon>Chordata</taxon>
        <taxon>Craniata</taxon>
        <taxon>Vertebrata</taxon>
        <taxon>Euteleostomi</taxon>
        <taxon>Mammalia</taxon>
        <taxon>Eutheria</taxon>
        <taxon>Laurasiatheria</taxon>
        <taxon>Artiodactyla</taxon>
        <taxon>Ruminantia</taxon>
        <taxon>Pecora</taxon>
        <taxon>Cervidae</taxon>
        <taxon>Odocoileinae</taxon>
        <taxon>Rangifer</taxon>
    </lineage>
</organism>
<dbReference type="Proteomes" id="UP001162501">
    <property type="component" value="Chromosome 2"/>
</dbReference>
<reference evidence="1" key="1">
    <citation type="submission" date="2023-05" db="EMBL/GenBank/DDBJ databases">
        <authorList>
            <consortium name="ELIXIR-Norway"/>
        </authorList>
    </citation>
    <scope>NUCLEOTIDE SEQUENCE</scope>
</reference>
<evidence type="ECO:0000313" key="1">
    <source>
        <dbReference type="EMBL" id="CAI9698791.1"/>
    </source>
</evidence>
<gene>
    <name evidence="1" type="ORF">MRATA1EN3_LOCUS10004</name>
</gene>
<sequence length="616" mass="66252">MQKASMRTLARTPVFELGIQTPLLVFSFPELHVGPGVGAWCVHGDACARAPCEAPAVQTGSCRRSSRGLRLKGGRGCKRSKGQRVQGKEETIRTCRGACTLPPFLSARDKKHGEGDNARTCRAARSSALDHARSARRDPTRPAPIAERAGARGLAPRRRDAPCVPPPAPVPFASVSVANRAVACSWRVRCCWGAGERGKGRRPPIAALPVRFLWGPELRIDQDEERKERKGKRKAMREGRGALACVPPLGLLAPNAPRLVRGWGGSDTAGSRIWDACPRGTEHVQPAASSAEKRRGEDGGGFPVLPSRPIIHDHGDRRRQEEFVQLPANNCRSGARPAGLCLRKPHMRLKRPAGEDEVGGWWAAARPGARGPSHWPRRHCGLLPTDAPCARDGAEAGEPRSGGGRCPDVGSPGLGSHRGRVSDSPRLGTGHSALTPRLWALDLPSSITTWTPPSLRSSGTYGHLLCARLGERSAHWVPVRKRGILYSWAVGCRPLEERSFHLRDTLGLCSLALMQDPGRSCSNESAAGPSMWPLDWGSWPEAPWTGVSASALSRKFLLKTCYGEGLGLPSRNTVTKELCMSGSGNWTSWVDSGTPASGQESDLPAVHALLLLVHVG</sequence>